<dbReference type="EC" id="4.6.1.2" evidence="1"/>
<comment type="caution">
    <text evidence="7">The sequence shown here is derived from an EMBL/GenBank/DDBJ whole genome shotgun (WGS) entry which is preliminary data.</text>
</comment>
<reference evidence="7" key="2">
    <citation type="submission" date="2021-04" db="EMBL/GenBank/DDBJ databases">
        <authorList>
            <person name="Podell S."/>
        </authorList>
    </citation>
    <scope>NUCLEOTIDE SEQUENCE</scope>
    <source>
        <strain evidence="7">Hildebrandi</strain>
    </source>
</reference>
<evidence type="ECO:0000256" key="5">
    <source>
        <dbReference type="RuleBase" id="RU000405"/>
    </source>
</evidence>
<dbReference type="InterPro" id="IPR018297">
    <property type="entry name" value="A/G_cyclase_CS"/>
</dbReference>
<keyword evidence="3 5" id="KW-0456">Lyase</keyword>
<dbReference type="GO" id="GO:0020037">
    <property type="term" value="F:heme binding"/>
    <property type="evidence" value="ECO:0007669"/>
    <property type="project" value="InterPro"/>
</dbReference>
<keyword evidence="8" id="KW-1185">Reference proteome</keyword>
<gene>
    <name evidence="7" type="ORF">IV203_028031</name>
</gene>
<name>A0A9K3Q4P4_9STRA</name>
<evidence type="ECO:0000313" key="8">
    <source>
        <dbReference type="Proteomes" id="UP000693970"/>
    </source>
</evidence>
<dbReference type="GO" id="GO:0000166">
    <property type="term" value="F:nucleotide binding"/>
    <property type="evidence" value="ECO:0007669"/>
    <property type="project" value="UniProtKB-KW"/>
</dbReference>
<organism evidence="7 8">
    <name type="scientific">Nitzschia inconspicua</name>
    <dbReference type="NCBI Taxonomy" id="303405"/>
    <lineage>
        <taxon>Eukaryota</taxon>
        <taxon>Sar</taxon>
        <taxon>Stramenopiles</taxon>
        <taxon>Ochrophyta</taxon>
        <taxon>Bacillariophyta</taxon>
        <taxon>Bacillariophyceae</taxon>
        <taxon>Bacillariophycidae</taxon>
        <taxon>Bacillariales</taxon>
        <taxon>Bacillariaceae</taxon>
        <taxon>Nitzschia</taxon>
    </lineage>
</organism>
<feature type="domain" description="Guanylate cyclase" evidence="6">
    <location>
        <begin position="539"/>
        <end position="667"/>
    </location>
</feature>
<protein>
    <recommendedName>
        <fullName evidence="1">guanylate cyclase</fullName>
        <ecNumber evidence="1">4.6.1.2</ecNumber>
    </recommendedName>
</protein>
<dbReference type="FunFam" id="3.30.70.1230:FF:000030">
    <property type="entry name" value="Si:ch211-215j19.12"/>
    <property type="match status" value="1"/>
</dbReference>
<dbReference type="PANTHER" id="PTHR45655:SF13">
    <property type="entry name" value="SOLUBLE GUANYLATE CYCLASE GCY-32-RELATED"/>
    <property type="match status" value="1"/>
</dbReference>
<dbReference type="AlphaFoldDB" id="A0A9K3Q4P4"/>
<dbReference type="InterPro" id="IPR011645">
    <property type="entry name" value="HNOB_dom_associated"/>
</dbReference>
<evidence type="ECO:0000256" key="1">
    <source>
        <dbReference type="ARBA" id="ARBA00012202"/>
    </source>
</evidence>
<dbReference type="Pfam" id="PF07701">
    <property type="entry name" value="HNOBA"/>
    <property type="match status" value="2"/>
</dbReference>
<comment type="similarity">
    <text evidence="5">Belongs to the adenylyl cyclase class-4/guanylyl cyclase family.</text>
</comment>
<dbReference type="GO" id="GO:0008074">
    <property type="term" value="C:guanylate cyclase complex, soluble"/>
    <property type="evidence" value="ECO:0007669"/>
    <property type="project" value="TreeGrafter"/>
</dbReference>
<dbReference type="GO" id="GO:0004383">
    <property type="term" value="F:guanylate cyclase activity"/>
    <property type="evidence" value="ECO:0007669"/>
    <property type="project" value="UniProtKB-EC"/>
</dbReference>
<evidence type="ECO:0000259" key="6">
    <source>
        <dbReference type="PROSITE" id="PS50125"/>
    </source>
</evidence>
<dbReference type="GO" id="GO:0019934">
    <property type="term" value="P:cGMP-mediated signaling"/>
    <property type="evidence" value="ECO:0007669"/>
    <property type="project" value="TreeGrafter"/>
</dbReference>
<evidence type="ECO:0000313" key="7">
    <source>
        <dbReference type="EMBL" id="KAG7370285.1"/>
    </source>
</evidence>
<dbReference type="Proteomes" id="UP000693970">
    <property type="component" value="Unassembled WGS sequence"/>
</dbReference>
<dbReference type="GO" id="GO:0070482">
    <property type="term" value="P:response to oxygen levels"/>
    <property type="evidence" value="ECO:0007669"/>
    <property type="project" value="TreeGrafter"/>
</dbReference>
<dbReference type="PROSITE" id="PS00452">
    <property type="entry name" value="GUANYLATE_CYCLASE_1"/>
    <property type="match status" value="1"/>
</dbReference>
<dbReference type="InterPro" id="IPR011644">
    <property type="entry name" value="Heme_NO-bd"/>
</dbReference>
<dbReference type="CDD" id="cd07302">
    <property type="entry name" value="CHD"/>
    <property type="match status" value="1"/>
</dbReference>
<dbReference type="PANTHER" id="PTHR45655">
    <property type="entry name" value="GUANYLATE CYCLASE SOLUBLE SUBUNIT BETA-2"/>
    <property type="match status" value="1"/>
</dbReference>
<dbReference type="Pfam" id="PF00211">
    <property type="entry name" value="Guanylate_cyc"/>
    <property type="match status" value="1"/>
</dbReference>
<keyword evidence="2" id="KW-0547">Nucleotide-binding</keyword>
<proteinExistence type="inferred from homology"/>
<sequence>MLGWINDCVEKLVLHKFDLATWHAVKEKAGLSHYKDGGFLKLESYPLKTTTDLVQAASDLSGLTVPQVYEVSKRIFSMKTSRWDLTQTTASTQAFGEFFVPYIIGEGYHNLLCCQGSTLRDWMSNINAIHQHLQNTFPKSMTMPEFWCETNRDGSLRLFYFSARGSFLAPVATGIVREVAKFQFELDIIMTQVTTQGVDGSRFTSWIVETRDPEDMHKLTTKVGGKEDLQNEPTKFAMPLKCPMTGMEIDLNDVPGMVITKRRGSLCSVSTETETTEEVDGPTRSDLVLEEGARPGVCPYHQVHEEHDRLSSCAGFQSEHVKRDQCNLAFGRSLTVAPQGVTERGGLSASTVRAIFPYHVLIDSDFCIQQVGKDLPKVLGVLENSLCENEIDGIFKFVKPKPAKWTRSWLRKLQDQEFVLQCTLGSMPNDILFKGTWMPSAGLNGVDALLVLCPDAKNLEELRKMNLTLSDLPAHGAYRDAVFLREHLSRQMNNALQMEKLSKRLQTEKMLLESLLPIHAAEELRRGQEVKPMIHNSVTMFFSDIVGFTNICKEISPCQVIDMLNKLYGIMDFLAAKFHLFKVETIGDAYVCASGLPTSDENHAINVANFAIAVQHCCRKVLSPVDKQPIRLRIGINSGEAASGIVGVTNPRYCVFGDTVNTAARHESTGAPGRVHCSRSTMMELKLKACSQFKISARGMVEMKGKGSVPTYWIDSTDENESTSTNALVELEGEIAKSALSSKKGYREGNDTKLQNQMNNEEMSIELVPTKAPELNTNDCILKKTPEPLLTNESTNFESDTKSLKYKTVESLIKAMQIVNCNEEEEDSLTCNNSVGTTGALSRSDAIALVARSRKHRIELAMQQTKAILAAKVKI</sequence>
<evidence type="ECO:0000256" key="4">
    <source>
        <dbReference type="ARBA" id="ARBA00023293"/>
    </source>
</evidence>
<dbReference type="PROSITE" id="PS50125">
    <property type="entry name" value="GUANYLATE_CYCLASE_2"/>
    <property type="match status" value="1"/>
</dbReference>
<accession>A0A9K3Q4P4</accession>
<evidence type="ECO:0000256" key="2">
    <source>
        <dbReference type="ARBA" id="ARBA00022741"/>
    </source>
</evidence>
<dbReference type="Pfam" id="PF07700">
    <property type="entry name" value="HNOB"/>
    <property type="match status" value="1"/>
</dbReference>
<dbReference type="OrthoDB" id="10258068at2759"/>
<dbReference type="EMBL" id="JAGRRH010000005">
    <property type="protein sequence ID" value="KAG7370285.1"/>
    <property type="molecule type" value="Genomic_DNA"/>
</dbReference>
<evidence type="ECO:0000256" key="3">
    <source>
        <dbReference type="ARBA" id="ARBA00023239"/>
    </source>
</evidence>
<dbReference type="SMART" id="SM00044">
    <property type="entry name" value="CYCc"/>
    <property type="match status" value="1"/>
</dbReference>
<keyword evidence="4" id="KW-0141">cGMP biosynthesis</keyword>
<reference evidence="7" key="1">
    <citation type="journal article" date="2021" name="Sci. Rep.">
        <title>Diploid genomic architecture of Nitzschia inconspicua, an elite biomass production diatom.</title>
        <authorList>
            <person name="Oliver A."/>
            <person name="Podell S."/>
            <person name="Pinowska A."/>
            <person name="Traller J.C."/>
            <person name="Smith S.R."/>
            <person name="McClure R."/>
            <person name="Beliaev A."/>
            <person name="Bohutskyi P."/>
            <person name="Hill E.A."/>
            <person name="Rabines A."/>
            <person name="Zheng H."/>
            <person name="Allen L.Z."/>
            <person name="Kuo A."/>
            <person name="Grigoriev I.V."/>
            <person name="Allen A.E."/>
            <person name="Hazlebeck D."/>
            <person name="Allen E.E."/>
        </authorList>
    </citation>
    <scope>NUCLEOTIDE SEQUENCE</scope>
    <source>
        <strain evidence="7">Hildebrandi</strain>
    </source>
</reference>
<dbReference type="InterPro" id="IPR001054">
    <property type="entry name" value="A/G_cyclase"/>
</dbReference>